<dbReference type="Proteomes" id="UP000316727">
    <property type="component" value="Unassembled WGS sequence"/>
</dbReference>
<keyword evidence="3" id="KW-1185">Reference proteome</keyword>
<sequence length="478" mass="53666">MKKYLICIFSLVLISSCVDSLDDYNVDPKRATEAPPATLFTNAVKNLTDVLTTPNVNTNNYRFYVQHWTSTQYLDEPRYNMTSRIIPQNMWQTLYRDVLADLKEAERILAEDELLALAVKNNQLAQIEIMQVYTWSVLVTTFGDVPYSQALDPENALPAYDDAQTIYNDILSRLDTALGLIDPTVPGIDQGDVLYGGNMDQWVKFGNSLKLRLAMVIADVDPGKAQTLVEEAAPNVFEFNEDNAAFPYMSGPPNNNPVSANINPIFTSRQDYVAASTLVDVMNELDDPRRPYYFTTVDGEYIGGRYGYPNSYSSFSTVSDLIIEPSFEALLLDLSEVEFLLAEAVERGYNVEGTAEEHYNAAIIASITYWGASMAEAEAYLNQPGVNYNTAPGDWREKIGTQKWIALYNRGYEAWLEWRRLDAPDLQPPVIEGASQLTIPTRMIYPINEQTLNPENREAAASAIGGDESSTKLFWDVR</sequence>
<dbReference type="PROSITE" id="PS51257">
    <property type="entry name" value="PROKAR_LIPOPROTEIN"/>
    <property type="match status" value="1"/>
</dbReference>
<dbReference type="SUPFAM" id="SSF48452">
    <property type="entry name" value="TPR-like"/>
    <property type="match status" value="1"/>
</dbReference>
<dbReference type="InterPro" id="IPR041662">
    <property type="entry name" value="SusD-like_2"/>
</dbReference>
<proteinExistence type="predicted"/>
<dbReference type="OrthoDB" id="622163at2"/>
<keyword evidence="2" id="KW-0449">Lipoprotein</keyword>
<keyword evidence="1" id="KW-0732">Signal</keyword>
<feature type="chain" id="PRO_5021359923" evidence="1">
    <location>
        <begin position="21"/>
        <end position="478"/>
    </location>
</feature>
<name>A0A501WAZ9_9BACT</name>
<dbReference type="EMBL" id="VFRQ01000002">
    <property type="protein sequence ID" value="TPE45234.1"/>
    <property type="molecule type" value="Genomic_DNA"/>
</dbReference>
<gene>
    <name evidence="2" type="ORF">FJM65_04120</name>
</gene>
<accession>A0A501WAZ9</accession>
<reference evidence="2 3" key="1">
    <citation type="submission" date="2019-06" db="EMBL/GenBank/DDBJ databases">
        <title>A novel bacterium of genus Pontibacter, isolated from marine sediment.</title>
        <authorList>
            <person name="Huang H."/>
            <person name="Mo K."/>
            <person name="Hu Y."/>
        </authorList>
    </citation>
    <scope>NUCLEOTIDE SEQUENCE [LARGE SCALE GENOMIC DNA]</scope>
    <source>
        <strain evidence="2 3">HB172049</strain>
    </source>
</reference>
<dbReference type="InterPro" id="IPR011990">
    <property type="entry name" value="TPR-like_helical_dom_sf"/>
</dbReference>
<evidence type="ECO:0000313" key="2">
    <source>
        <dbReference type="EMBL" id="TPE45234.1"/>
    </source>
</evidence>
<dbReference type="AlphaFoldDB" id="A0A501WAZ9"/>
<dbReference type="RefSeq" id="WP_140619747.1">
    <property type="nucleotide sequence ID" value="NZ_VFRQ01000002.1"/>
</dbReference>
<protein>
    <submittedName>
        <fullName evidence="2">SusD/RagB family nutrient-binding outer membrane lipoprotein</fullName>
    </submittedName>
</protein>
<comment type="caution">
    <text evidence="2">The sequence shown here is derived from an EMBL/GenBank/DDBJ whole genome shotgun (WGS) entry which is preliminary data.</text>
</comment>
<feature type="signal peptide" evidence="1">
    <location>
        <begin position="1"/>
        <end position="20"/>
    </location>
</feature>
<evidence type="ECO:0000256" key="1">
    <source>
        <dbReference type="SAM" id="SignalP"/>
    </source>
</evidence>
<evidence type="ECO:0000313" key="3">
    <source>
        <dbReference type="Proteomes" id="UP000316727"/>
    </source>
</evidence>
<dbReference type="Pfam" id="PF12771">
    <property type="entry name" value="SusD-like_2"/>
    <property type="match status" value="1"/>
</dbReference>
<dbReference type="Gene3D" id="1.25.40.390">
    <property type="match status" value="1"/>
</dbReference>
<organism evidence="2 3">
    <name type="scientific">Pontibacter mangrovi</name>
    <dbReference type="NCBI Taxonomy" id="2589816"/>
    <lineage>
        <taxon>Bacteria</taxon>
        <taxon>Pseudomonadati</taxon>
        <taxon>Bacteroidota</taxon>
        <taxon>Cytophagia</taxon>
        <taxon>Cytophagales</taxon>
        <taxon>Hymenobacteraceae</taxon>
        <taxon>Pontibacter</taxon>
    </lineage>
</organism>